<comment type="caution">
    <text evidence="1">The sequence shown here is derived from an EMBL/GenBank/DDBJ whole genome shotgun (WGS) entry which is preliminary data.</text>
</comment>
<reference evidence="1 2" key="1">
    <citation type="submission" date="2019-03" db="EMBL/GenBank/DDBJ databases">
        <title>First draft genome of Liparis tanakae, snailfish: a comprehensive survey of snailfish specific genes.</title>
        <authorList>
            <person name="Kim W."/>
            <person name="Song I."/>
            <person name="Jeong J.-H."/>
            <person name="Kim D."/>
            <person name="Kim S."/>
            <person name="Ryu S."/>
            <person name="Song J.Y."/>
            <person name="Lee S.K."/>
        </authorList>
    </citation>
    <scope>NUCLEOTIDE SEQUENCE [LARGE SCALE GENOMIC DNA]</scope>
    <source>
        <tissue evidence="1">Muscle</tissue>
    </source>
</reference>
<dbReference type="Proteomes" id="UP000314294">
    <property type="component" value="Unassembled WGS sequence"/>
</dbReference>
<gene>
    <name evidence="1" type="ORF">EYF80_015084</name>
</gene>
<dbReference type="AlphaFoldDB" id="A0A4Z2I9R6"/>
<evidence type="ECO:0000313" key="1">
    <source>
        <dbReference type="EMBL" id="TNN74766.1"/>
    </source>
</evidence>
<proteinExistence type="predicted"/>
<keyword evidence="2" id="KW-1185">Reference proteome</keyword>
<dbReference type="EMBL" id="SRLO01000111">
    <property type="protein sequence ID" value="TNN74766.1"/>
    <property type="molecule type" value="Genomic_DNA"/>
</dbReference>
<evidence type="ECO:0000313" key="2">
    <source>
        <dbReference type="Proteomes" id="UP000314294"/>
    </source>
</evidence>
<name>A0A4Z2I9R6_9TELE</name>
<protein>
    <submittedName>
        <fullName evidence="1">Uncharacterized protein</fullName>
    </submittedName>
</protein>
<sequence>MGRVTLCCLSAGQKHGKPAAPHVCSPLIHRMCQTLTWHHVESCHGNFSAGSPRSFCSAKIRGHMLRLARLPDNIRVTNTVNTLHVI</sequence>
<accession>A0A4Z2I9R6</accession>
<organism evidence="1 2">
    <name type="scientific">Liparis tanakae</name>
    <name type="common">Tanaka's snailfish</name>
    <dbReference type="NCBI Taxonomy" id="230148"/>
    <lineage>
        <taxon>Eukaryota</taxon>
        <taxon>Metazoa</taxon>
        <taxon>Chordata</taxon>
        <taxon>Craniata</taxon>
        <taxon>Vertebrata</taxon>
        <taxon>Euteleostomi</taxon>
        <taxon>Actinopterygii</taxon>
        <taxon>Neopterygii</taxon>
        <taxon>Teleostei</taxon>
        <taxon>Neoteleostei</taxon>
        <taxon>Acanthomorphata</taxon>
        <taxon>Eupercaria</taxon>
        <taxon>Perciformes</taxon>
        <taxon>Cottioidei</taxon>
        <taxon>Cottales</taxon>
        <taxon>Liparidae</taxon>
        <taxon>Liparis</taxon>
    </lineage>
</organism>